<keyword evidence="3" id="KW-0804">Transcription</keyword>
<evidence type="ECO:0000259" key="5">
    <source>
        <dbReference type="PROSITE" id="PS51063"/>
    </source>
</evidence>
<dbReference type="CDD" id="cd00038">
    <property type="entry name" value="CAP_ED"/>
    <property type="match status" value="1"/>
</dbReference>
<dbReference type="GO" id="GO:0005829">
    <property type="term" value="C:cytosol"/>
    <property type="evidence" value="ECO:0007669"/>
    <property type="project" value="TreeGrafter"/>
</dbReference>
<dbReference type="InterPro" id="IPR050397">
    <property type="entry name" value="Env_Response_Regulators"/>
</dbReference>
<dbReference type="InterPro" id="IPR014710">
    <property type="entry name" value="RmlC-like_jellyroll"/>
</dbReference>
<dbReference type="PANTHER" id="PTHR24567">
    <property type="entry name" value="CRP FAMILY TRANSCRIPTIONAL REGULATORY PROTEIN"/>
    <property type="match status" value="1"/>
</dbReference>
<keyword evidence="2" id="KW-0238">DNA-binding</keyword>
<dbReference type="SUPFAM" id="SSF46785">
    <property type="entry name" value="Winged helix' DNA-binding domain"/>
    <property type="match status" value="1"/>
</dbReference>
<dbReference type="InterPro" id="IPR012318">
    <property type="entry name" value="HTH_CRP"/>
</dbReference>
<evidence type="ECO:0000313" key="7">
    <source>
        <dbReference type="Proteomes" id="UP000019494"/>
    </source>
</evidence>
<reference evidence="7" key="1">
    <citation type="submission" date="2013-08" db="EMBL/GenBank/DDBJ databases">
        <title>Intrasporangium oryzae NRRL B-24470.</title>
        <authorList>
            <person name="Liu H."/>
            <person name="Wang G."/>
        </authorList>
    </citation>
    <scope>NUCLEOTIDE SEQUENCE [LARGE SCALE GENOMIC DNA]</scope>
    <source>
        <strain evidence="7">Q5-1</strain>
    </source>
</reference>
<keyword evidence="1" id="KW-0805">Transcription regulation</keyword>
<organism evidence="6 7">
    <name type="scientific">Intrasporangium chromatireducens Q5-1</name>
    <dbReference type="NCBI Taxonomy" id="584657"/>
    <lineage>
        <taxon>Bacteria</taxon>
        <taxon>Bacillati</taxon>
        <taxon>Actinomycetota</taxon>
        <taxon>Actinomycetes</taxon>
        <taxon>Micrococcales</taxon>
        <taxon>Intrasporangiaceae</taxon>
        <taxon>Intrasporangium</taxon>
    </lineage>
</organism>
<dbReference type="EMBL" id="AWQS01000043">
    <property type="protein sequence ID" value="EWT06528.1"/>
    <property type="molecule type" value="Genomic_DNA"/>
</dbReference>
<dbReference type="Gene3D" id="2.60.120.10">
    <property type="entry name" value="Jelly Rolls"/>
    <property type="match status" value="1"/>
</dbReference>
<evidence type="ECO:0000256" key="2">
    <source>
        <dbReference type="ARBA" id="ARBA00023125"/>
    </source>
</evidence>
<sequence>MSHPPGTSCVAIVPLFAGLSPEEQDEVATYARPLRRSTGETIHRPGDDVSHLLVVHRGRVKVSHLSAGGQERLLRVLEPGDFMGETAFVTGERPDDLVVALGDVELCSFDHRELGALVQHYPDIALRMLRTVTGRLDEAERTIADLTASDVEGRLAGYLIDLPTQRRDGRVVARLPLAKKDIASLLGTTPETLSRKLAAFAEAGLVEVQGREVVILDPVRLEERTRPAP</sequence>
<dbReference type="PROSITE" id="PS50042">
    <property type="entry name" value="CNMP_BINDING_3"/>
    <property type="match status" value="1"/>
</dbReference>
<dbReference type="GO" id="GO:0003677">
    <property type="term" value="F:DNA binding"/>
    <property type="evidence" value="ECO:0007669"/>
    <property type="project" value="UniProtKB-KW"/>
</dbReference>
<dbReference type="InterPro" id="IPR036388">
    <property type="entry name" value="WH-like_DNA-bd_sf"/>
</dbReference>
<dbReference type="AlphaFoldDB" id="W9GNZ9"/>
<keyword evidence="7" id="KW-1185">Reference proteome</keyword>
<gene>
    <name evidence="6" type="ORF">N864_20590</name>
</gene>
<evidence type="ECO:0000256" key="3">
    <source>
        <dbReference type="ARBA" id="ARBA00023163"/>
    </source>
</evidence>
<comment type="caution">
    <text evidence="6">The sequence shown here is derived from an EMBL/GenBank/DDBJ whole genome shotgun (WGS) entry which is preliminary data.</text>
</comment>
<dbReference type="PROSITE" id="PS51063">
    <property type="entry name" value="HTH_CRP_2"/>
    <property type="match status" value="1"/>
</dbReference>
<dbReference type="Pfam" id="PF13545">
    <property type="entry name" value="HTH_Crp_2"/>
    <property type="match status" value="1"/>
</dbReference>
<evidence type="ECO:0000313" key="6">
    <source>
        <dbReference type="EMBL" id="EWT06528.1"/>
    </source>
</evidence>
<name>W9GNZ9_9MICO</name>
<dbReference type="Gene3D" id="1.10.10.10">
    <property type="entry name" value="Winged helix-like DNA-binding domain superfamily/Winged helix DNA-binding domain"/>
    <property type="match status" value="1"/>
</dbReference>
<dbReference type="SMART" id="SM00100">
    <property type="entry name" value="cNMP"/>
    <property type="match status" value="1"/>
</dbReference>
<accession>W9GNZ9</accession>
<evidence type="ECO:0000256" key="1">
    <source>
        <dbReference type="ARBA" id="ARBA00023015"/>
    </source>
</evidence>
<protein>
    <submittedName>
        <fullName evidence="6">Crp/Fnr family transcriptional regulator</fullName>
    </submittedName>
</protein>
<dbReference type="PRINTS" id="PR00034">
    <property type="entry name" value="HTHCRP"/>
</dbReference>
<dbReference type="Pfam" id="PF00027">
    <property type="entry name" value="cNMP_binding"/>
    <property type="match status" value="1"/>
</dbReference>
<dbReference type="InterPro" id="IPR018490">
    <property type="entry name" value="cNMP-bd_dom_sf"/>
</dbReference>
<dbReference type="RefSeq" id="WP_034715294.1">
    <property type="nucleotide sequence ID" value="NZ_AWQS01000043.1"/>
</dbReference>
<dbReference type="InterPro" id="IPR036390">
    <property type="entry name" value="WH_DNA-bd_sf"/>
</dbReference>
<evidence type="ECO:0000259" key="4">
    <source>
        <dbReference type="PROSITE" id="PS50042"/>
    </source>
</evidence>
<dbReference type="OrthoDB" id="156829at2"/>
<dbReference type="CDD" id="cd00092">
    <property type="entry name" value="HTH_CRP"/>
    <property type="match status" value="1"/>
</dbReference>
<proteinExistence type="predicted"/>
<dbReference type="GO" id="GO:0003700">
    <property type="term" value="F:DNA-binding transcription factor activity"/>
    <property type="evidence" value="ECO:0007669"/>
    <property type="project" value="TreeGrafter"/>
</dbReference>
<dbReference type="InterPro" id="IPR000595">
    <property type="entry name" value="cNMP-bd_dom"/>
</dbReference>
<dbReference type="SUPFAM" id="SSF51206">
    <property type="entry name" value="cAMP-binding domain-like"/>
    <property type="match status" value="1"/>
</dbReference>
<dbReference type="PANTHER" id="PTHR24567:SF26">
    <property type="entry name" value="REGULATORY PROTEIN YEIL"/>
    <property type="match status" value="1"/>
</dbReference>
<feature type="domain" description="Cyclic nucleotide-binding" evidence="4">
    <location>
        <begin position="15"/>
        <end position="135"/>
    </location>
</feature>
<dbReference type="SMART" id="SM00419">
    <property type="entry name" value="HTH_CRP"/>
    <property type="match status" value="1"/>
</dbReference>
<feature type="domain" description="HTH crp-type" evidence="5">
    <location>
        <begin position="149"/>
        <end position="219"/>
    </location>
</feature>
<dbReference type="Proteomes" id="UP000019494">
    <property type="component" value="Unassembled WGS sequence"/>
</dbReference>